<dbReference type="Pfam" id="PF00126">
    <property type="entry name" value="HTH_1"/>
    <property type="match status" value="1"/>
</dbReference>
<accession>A0A939RUD5</accession>
<dbReference type="Gene3D" id="3.40.190.290">
    <property type="match status" value="1"/>
</dbReference>
<dbReference type="InterPro" id="IPR017685">
    <property type="entry name" value="ArgP"/>
</dbReference>
<keyword evidence="3" id="KW-0238">DNA-binding</keyword>
<reference evidence="7" key="1">
    <citation type="submission" date="2021-03" db="EMBL/GenBank/DDBJ databases">
        <title>Actinotalea soli sp. nov., isolated from soil.</title>
        <authorList>
            <person name="Ping W."/>
            <person name="Zhang J."/>
        </authorList>
    </citation>
    <scope>NUCLEOTIDE SEQUENCE</scope>
    <source>
        <strain evidence="7">BY-33</strain>
    </source>
</reference>
<dbReference type="NCBIfam" id="NF002964">
    <property type="entry name" value="PRK03635.1"/>
    <property type="match status" value="1"/>
</dbReference>
<evidence type="ECO:0000256" key="4">
    <source>
        <dbReference type="ARBA" id="ARBA00023159"/>
    </source>
</evidence>
<dbReference type="Proteomes" id="UP000664209">
    <property type="component" value="Unassembled WGS sequence"/>
</dbReference>
<evidence type="ECO:0000313" key="8">
    <source>
        <dbReference type="Proteomes" id="UP000664209"/>
    </source>
</evidence>
<keyword evidence="8" id="KW-1185">Reference proteome</keyword>
<comment type="caution">
    <text evidence="7">The sequence shown here is derived from an EMBL/GenBank/DDBJ whole genome shotgun (WGS) entry which is preliminary data.</text>
</comment>
<dbReference type="GO" id="GO:0003677">
    <property type="term" value="F:DNA binding"/>
    <property type="evidence" value="ECO:0007669"/>
    <property type="project" value="UniProtKB-KW"/>
</dbReference>
<evidence type="ECO:0000256" key="3">
    <source>
        <dbReference type="ARBA" id="ARBA00023125"/>
    </source>
</evidence>
<dbReference type="InterPro" id="IPR050176">
    <property type="entry name" value="LTTR"/>
</dbReference>
<dbReference type="InterPro" id="IPR000847">
    <property type="entry name" value="LysR_HTH_N"/>
</dbReference>
<dbReference type="SUPFAM" id="SSF46785">
    <property type="entry name" value="Winged helix' DNA-binding domain"/>
    <property type="match status" value="1"/>
</dbReference>
<dbReference type="SUPFAM" id="SSF53850">
    <property type="entry name" value="Periplasmic binding protein-like II"/>
    <property type="match status" value="1"/>
</dbReference>
<dbReference type="PANTHER" id="PTHR30579">
    <property type="entry name" value="TRANSCRIPTIONAL REGULATOR"/>
    <property type="match status" value="1"/>
</dbReference>
<evidence type="ECO:0000256" key="2">
    <source>
        <dbReference type="ARBA" id="ARBA00023015"/>
    </source>
</evidence>
<dbReference type="EMBL" id="JAGEMK010000006">
    <property type="protein sequence ID" value="MBO1752514.1"/>
    <property type="molecule type" value="Genomic_DNA"/>
</dbReference>
<dbReference type="RefSeq" id="WP_208056197.1">
    <property type="nucleotide sequence ID" value="NZ_JAGEMK010000006.1"/>
</dbReference>
<dbReference type="Gene3D" id="1.10.10.10">
    <property type="entry name" value="Winged helix-like DNA-binding domain superfamily/Winged helix DNA-binding domain"/>
    <property type="match status" value="1"/>
</dbReference>
<evidence type="ECO:0000256" key="5">
    <source>
        <dbReference type="ARBA" id="ARBA00023163"/>
    </source>
</evidence>
<keyword evidence="5" id="KW-0804">Transcription</keyword>
<proteinExistence type="inferred from homology"/>
<evidence type="ECO:0000259" key="6">
    <source>
        <dbReference type="PROSITE" id="PS50931"/>
    </source>
</evidence>
<dbReference type="InterPro" id="IPR036390">
    <property type="entry name" value="WH_DNA-bd_sf"/>
</dbReference>
<organism evidence="7 8">
    <name type="scientific">Actinotalea soli</name>
    <dbReference type="NCBI Taxonomy" id="2819234"/>
    <lineage>
        <taxon>Bacteria</taxon>
        <taxon>Bacillati</taxon>
        <taxon>Actinomycetota</taxon>
        <taxon>Actinomycetes</taxon>
        <taxon>Micrococcales</taxon>
        <taxon>Cellulomonadaceae</taxon>
        <taxon>Actinotalea</taxon>
    </lineage>
</organism>
<dbReference type="AlphaFoldDB" id="A0A939RUD5"/>
<keyword evidence="2" id="KW-0805">Transcription regulation</keyword>
<dbReference type="NCBIfam" id="NF009888">
    <property type="entry name" value="PRK13348.1"/>
    <property type="match status" value="1"/>
</dbReference>
<comment type="similarity">
    <text evidence="1">Belongs to the LysR transcriptional regulatory family.</text>
</comment>
<gene>
    <name evidence="7" type="ORF">J4G33_11945</name>
</gene>
<dbReference type="PANTHER" id="PTHR30579:SF2">
    <property type="entry name" value="HTH-TYPE TRANSCRIPTIONAL REGULATOR ARGP"/>
    <property type="match status" value="1"/>
</dbReference>
<dbReference type="Pfam" id="PF03466">
    <property type="entry name" value="LysR_substrate"/>
    <property type="match status" value="1"/>
</dbReference>
<dbReference type="InterPro" id="IPR036388">
    <property type="entry name" value="WH-like_DNA-bd_sf"/>
</dbReference>
<keyword evidence="4" id="KW-0010">Activator</keyword>
<protein>
    <submittedName>
        <fullName evidence="7">LysR family transcriptional regulator ArgP</fullName>
    </submittedName>
</protein>
<feature type="domain" description="HTH lysR-type" evidence="6">
    <location>
        <begin position="1"/>
        <end position="57"/>
    </location>
</feature>
<name>A0A939RUD5_9CELL</name>
<sequence length="295" mass="31460">MNLEHLRALTAIIDEGTFEAAAYELGVSPSAVSQRIKALESALGQVVVRRGTPCSPTAAGAVLLRMARQVQLLEAETRSLLGSDGTSMTVTPVAVNADSLATWLAPFLRDAATWTDTTLDLHVEDQDHSSHLLRQGAVIGAITSDPAAVGGCRVEHLGAMRYVPVATPALRDRFLAGGSPDWAAMPVVQFNAKDDLQHRFLRDRGADPLPPRHTVPSSEGFLAAVRAGLGWGMLPELQLGEALVDGSLVLLEPEGHLDVDLYWQAWTLDSVRLARITEAVRAAARQGLRSEAAAG</sequence>
<evidence type="ECO:0000313" key="7">
    <source>
        <dbReference type="EMBL" id="MBO1752514.1"/>
    </source>
</evidence>
<evidence type="ECO:0000256" key="1">
    <source>
        <dbReference type="ARBA" id="ARBA00009437"/>
    </source>
</evidence>
<dbReference type="InterPro" id="IPR005119">
    <property type="entry name" value="LysR_subst-bd"/>
</dbReference>
<dbReference type="NCBIfam" id="TIGR03298">
    <property type="entry name" value="argP"/>
    <property type="match status" value="1"/>
</dbReference>
<dbReference type="PROSITE" id="PS50931">
    <property type="entry name" value="HTH_LYSR"/>
    <property type="match status" value="1"/>
</dbReference>
<dbReference type="GO" id="GO:0003700">
    <property type="term" value="F:DNA-binding transcription factor activity"/>
    <property type="evidence" value="ECO:0007669"/>
    <property type="project" value="InterPro"/>
</dbReference>